<evidence type="ECO:0000313" key="8">
    <source>
        <dbReference type="Proteomes" id="UP000251889"/>
    </source>
</evidence>
<dbReference type="Proteomes" id="UP000251889">
    <property type="component" value="Unassembled WGS sequence"/>
</dbReference>
<evidence type="ECO:0000313" key="7">
    <source>
        <dbReference type="EMBL" id="RAV99542.1"/>
    </source>
</evidence>
<dbReference type="InterPro" id="IPR000184">
    <property type="entry name" value="Bac_surfAg_D15"/>
</dbReference>
<feature type="domain" description="Bacterial surface antigen (D15)" evidence="6">
    <location>
        <begin position="416"/>
        <end position="801"/>
    </location>
</feature>
<dbReference type="GO" id="GO:0019867">
    <property type="term" value="C:outer membrane"/>
    <property type="evidence" value="ECO:0007669"/>
    <property type="project" value="InterPro"/>
</dbReference>
<sequence>MRTAKIRYFILISLLPIILGSCWGTKHLKDGEKLLLRQSISAPRSIDSEELKGLYVQRPNRKFLGIAAPLVEIYYIGYNSYNEDSMRARMLRKDSIFEERIRKAKTEKRKNNLAIRQQKTKDRFADKLTNGNTVMQWGEPVSVFDSTNVTNTVERFSKYLFSKGYFTNKVTAKISQVRSSKREKKNRFLQKLVQVSYKLEPGQPYIIDSMFYSIQDTAILSLVNKNQKWNHLKKGDPYDQDNLTKERERLDLLMKNNGYYDFSRQYIEYWPDTSYLKPGRRVMIMIEIKDPAKRGYHKQFKIDTVNFNTDAGVNKVDMVRTGRTYRDIRYTYYEDNYNLKILSQRVFLKPGELYSRTKTLDTQRQLANLDAFKFVNINFDTTGGRFIANIFTSPLARYEWTNEAGVSVTQGYPGPFYNMTFKKRNIFNGLETFDLSGRIGFEGVAPATSDEDFYKSIEAGVNASFTFPQFVWPFRERVRFRHAQFNPKTKFTAGYAYTRRPEYTRTAWSLNGTYSWNNKRTRLYTFTPVNLSVIDTANLSAGFRDLLAEQENLGNFSLKNSFRPSFVNSMIFAITWNHKNYGNLERNSAYMRAQLESGGTIWNIFNGDFITDKYSLEYFQFLRLSLDMRRINIVGRHSVVAYRFNGGLAYAYGKNKSLPYEKFFFAGGSNSIRAWRPRRLGPGSFKPPISTDPSNDGLYDYSIEKPADILMEASLEVRQKLFGFVNGAIFVDAGNVWTFEPRSTLAEEGSAGNSQFRLDSFFKEIAVGTGFGLRFDFTFLILRFDVGIKVWDPARAEGERFVLDKVKFFGPFSTNKEPVIYNVGIGYPF</sequence>
<keyword evidence="3" id="KW-0732">Signal</keyword>
<protein>
    <recommendedName>
        <fullName evidence="6">Bacterial surface antigen (D15) domain-containing protein</fullName>
    </recommendedName>
</protein>
<keyword evidence="8" id="KW-1185">Reference proteome</keyword>
<evidence type="ECO:0000256" key="2">
    <source>
        <dbReference type="ARBA" id="ARBA00022692"/>
    </source>
</evidence>
<organism evidence="7 8">
    <name type="scientific">Pseudochryseolinea flava</name>
    <dbReference type="NCBI Taxonomy" id="2059302"/>
    <lineage>
        <taxon>Bacteria</taxon>
        <taxon>Pseudomonadati</taxon>
        <taxon>Bacteroidota</taxon>
        <taxon>Cytophagia</taxon>
        <taxon>Cytophagales</taxon>
        <taxon>Fulvivirgaceae</taxon>
        <taxon>Pseudochryseolinea</taxon>
    </lineage>
</organism>
<name>A0A364XYV7_9BACT</name>
<dbReference type="EMBL" id="QMFY01000010">
    <property type="protein sequence ID" value="RAV99542.1"/>
    <property type="molecule type" value="Genomic_DNA"/>
</dbReference>
<dbReference type="Pfam" id="PF01103">
    <property type="entry name" value="Omp85"/>
    <property type="match status" value="1"/>
</dbReference>
<dbReference type="Gene3D" id="2.40.160.50">
    <property type="entry name" value="membrane protein fhac: a member of the omp85/tpsb transporter family"/>
    <property type="match status" value="1"/>
</dbReference>
<reference evidence="7 8" key="1">
    <citation type="submission" date="2018-06" db="EMBL/GenBank/DDBJ databases">
        <title>Chryseolinea flavus sp. nov., a member of the phylum Bacteroidetes isolated from soil.</title>
        <authorList>
            <person name="Li Y."/>
            <person name="Wang J."/>
        </authorList>
    </citation>
    <scope>NUCLEOTIDE SEQUENCE [LARGE SCALE GENOMIC DNA]</scope>
    <source>
        <strain evidence="7 8">SDU1-6</strain>
    </source>
</reference>
<dbReference type="InterPro" id="IPR039910">
    <property type="entry name" value="D15-like"/>
</dbReference>
<gene>
    <name evidence="7" type="ORF">DQQ10_18235</name>
</gene>
<evidence type="ECO:0000256" key="3">
    <source>
        <dbReference type="ARBA" id="ARBA00022729"/>
    </source>
</evidence>
<accession>A0A364XYV7</accession>
<comment type="subcellular location">
    <subcellularLocation>
        <location evidence="1">Membrane</location>
    </subcellularLocation>
</comment>
<evidence type="ECO:0000256" key="5">
    <source>
        <dbReference type="ARBA" id="ARBA00023237"/>
    </source>
</evidence>
<evidence type="ECO:0000256" key="4">
    <source>
        <dbReference type="ARBA" id="ARBA00023136"/>
    </source>
</evidence>
<keyword evidence="5" id="KW-0998">Cell outer membrane</keyword>
<dbReference type="PANTHER" id="PTHR12815:SF47">
    <property type="entry name" value="TRANSLOCATION AND ASSEMBLY MODULE SUBUNIT TAMA"/>
    <property type="match status" value="1"/>
</dbReference>
<keyword evidence="2" id="KW-0812">Transmembrane</keyword>
<proteinExistence type="predicted"/>
<evidence type="ECO:0000256" key="1">
    <source>
        <dbReference type="ARBA" id="ARBA00004370"/>
    </source>
</evidence>
<keyword evidence="4" id="KW-0472">Membrane</keyword>
<dbReference type="PANTHER" id="PTHR12815">
    <property type="entry name" value="SORTING AND ASSEMBLY MACHINERY SAMM50 PROTEIN FAMILY MEMBER"/>
    <property type="match status" value="1"/>
</dbReference>
<dbReference type="PROSITE" id="PS51257">
    <property type="entry name" value="PROKAR_LIPOPROTEIN"/>
    <property type="match status" value="1"/>
</dbReference>
<comment type="caution">
    <text evidence="7">The sequence shown here is derived from an EMBL/GenBank/DDBJ whole genome shotgun (WGS) entry which is preliminary data.</text>
</comment>
<dbReference type="AlphaFoldDB" id="A0A364XYV7"/>
<evidence type="ECO:0000259" key="6">
    <source>
        <dbReference type="Pfam" id="PF01103"/>
    </source>
</evidence>